<evidence type="ECO:0000256" key="1">
    <source>
        <dbReference type="SAM" id="SignalP"/>
    </source>
</evidence>
<dbReference type="InterPro" id="IPR003709">
    <property type="entry name" value="VanY-like_core_dom"/>
</dbReference>
<dbReference type="PANTHER" id="PTHR34385">
    <property type="entry name" value="D-ALANYL-D-ALANINE CARBOXYPEPTIDASE"/>
    <property type="match status" value="1"/>
</dbReference>
<dbReference type="Gene3D" id="2.90.10.30">
    <property type="match status" value="1"/>
</dbReference>
<dbReference type="RefSeq" id="WP_141369538.1">
    <property type="nucleotide sequence ID" value="NZ_BJLQ01000008.1"/>
</dbReference>
<feature type="domain" description="Bulb-type lectin" evidence="2">
    <location>
        <begin position="258"/>
        <end position="368"/>
    </location>
</feature>
<keyword evidence="1" id="KW-0732">Signal</keyword>
<dbReference type="EMBL" id="BJLQ01000008">
    <property type="protein sequence ID" value="GEA83894.1"/>
    <property type="molecule type" value="Genomic_DNA"/>
</dbReference>
<reference evidence="3 4" key="1">
    <citation type="submission" date="2019-06" db="EMBL/GenBank/DDBJ databases">
        <title>Whole genome shotgun sequence of Cellulomonas gelida NBRC 3748.</title>
        <authorList>
            <person name="Hosoyama A."/>
            <person name="Uohara A."/>
            <person name="Ohji S."/>
            <person name="Ichikawa N."/>
        </authorList>
    </citation>
    <scope>NUCLEOTIDE SEQUENCE [LARGE SCALE GENOMIC DNA]</scope>
    <source>
        <strain evidence="3 4">NBRC 3748</strain>
    </source>
</reference>
<dbReference type="Pfam" id="PF02557">
    <property type="entry name" value="VanY"/>
    <property type="match status" value="1"/>
</dbReference>
<dbReference type="PROSITE" id="PS50927">
    <property type="entry name" value="BULB_LECTIN"/>
    <property type="match status" value="3"/>
</dbReference>
<sequence>MTAALMSALLGLVALVGTLVLTAPAQAAADTDHLVAGERLGARESLVSPGGSAVLVVQSSGRVSLYGPDGDVVWTVDGRVRGATLGLDAQGRLRLVAPDGRELWTPDADEGVQVLGARLEVRDDGDLVLLDAAGATVWATGTAQRASALTAGGSVVPGQPLTSPDGRHVLVVRRTGNVVLLGPDSLPRWAAGTDGQGAALTLDEAGVLVVRDDDGAVVWRTHRAPVPGSTLVLQDDGDLVLLAPDGSALWSSGTGLGAASLAVDDALVTGGHLDGPDGHLRLTLTQDELALRYDETVVWQAPAVPGPGASVRVRSDGRLVLVGGDGRALWGTPAPDGAAVPGTTLRLDSAGALLTAGNGQELWRMDVPQDVLVSVEQPVDCTLVTAPVPLASTVLTSHSVRVHACLADAVDGLITQARAAGIELGASGWRSREQQQAARERNCRTTSSGAVVCHPPTAVPGHSRHEWGLALDLTDHGRLIRTGTPAWEWLVEHAGDYGLRNLPGEPWHWSVDGS</sequence>
<dbReference type="SUPFAM" id="SSF51110">
    <property type="entry name" value="alpha-D-mannose-specific plant lectins"/>
    <property type="match status" value="1"/>
</dbReference>
<dbReference type="InterPro" id="IPR052179">
    <property type="entry name" value="DD-CPase-like"/>
</dbReference>
<protein>
    <recommendedName>
        <fullName evidence="2">Bulb-type lectin domain-containing protein</fullName>
    </recommendedName>
</protein>
<proteinExistence type="predicted"/>
<dbReference type="SMART" id="SM00108">
    <property type="entry name" value="B_lectin"/>
    <property type="match status" value="3"/>
</dbReference>
<dbReference type="InterPro" id="IPR001480">
    <property type="entry name" value="Bulb-type_lectin_dom"/>
</dbReference>
<dbReference type="Gene3D" id="2.90.10.10">
    <property type="entry name" value="Bulb-type lectin domain"/>
    <property type="match status" value="2"/>
</dbReference>
<dbReference type="GO" id="GO:0006508">
    <property type="term" value="P:proteolysis"/>
    <property type="evidence" value="ECO:0007669"/>
    <property type="project" value="InterPro"/>
</dbReference>
<dbReference type="Gene3D" id="3.30.1380.10">
    <property type="match status" value="1"/>
</dbReference>
<dbReference type="InterPro" id="IPR009045">
    <property type="entry name" value="Zn_M74/Hedgehog-like"/>
</dbReference>
<comment type="caution">
    <text evidence="3">The sequence shown here is derived from an EMBL/GenBank/DDBJ whole genome shotgun (WGS) entry which is preliminary data.</text>
</comment>
<keyword evidence="4" id="KW-1185">Reference proteome</keyword>
<dbReference type="SUPFAM" id="SSF50998">
    <property type="entry name" value="Quinoprotein alcohol dehydrogenase-like"/>
    <property type="match status" value="1"/>
</dbReference>
<dbReference type="PANTHER" id="PTHR34385:SF1">
    <property type="entry name" value="PEPTIDOGLYCAN L-ALANYL-D-GLUTAMATE ENDOPEPTIDASE CWLK"/>
    <property type="match status" value="1"/>
</dbReference>
<evidence type="ECO:0000313" key="3">
    <source>
        <dbReference type="EMBL" id="GEA83894.1"/>
    </source>
</evidence>
<dbReference type="AlphaFoldDB" id="A0A4Y3KKK8"/>
<evidence type="ECO:0000259" key="2">
    <source>
        <dbReference type="PROSITE" id="PS50927"/>
    </source>
</evidence>
<dbReference type="InterPro" id="IPR036426">
    <property type="entry name" value="Bulb-type_lectin_dom_sf"/>
</dbReference>
<dbReference type="Proteomes" id="UP000320461">
    <property type="component" value="Unassembled WGS sequence"/>
</dbReference>
<dbReference type="OrthoDB" id="516973at2"/>
<dbReference type="SUPFAM" id="SSF55166">
    <property type="entry name" value="Hedgehog/DD-peptidase"/>
    <property type="match status" value="1"/>
</dbReference>
<organism evidence="3 4">
    <name type="scientific">Cellulomonas gelida</name>
    <dbReference type="NCBI Taxonomy" id="1712"/>
    <lineage>
        <taxon>Bacteria</taxon>
        <taxon>Bacillati</taxon>
        <taxon>Actinomycetota</taxon>
        <taxon>Actinomycetes</taxon>
        <taxon>Micrococcales</taxon>
        <taxon>Cellulomonadaceae</taxon>
        <taxon>Cellulomonas</taxon>
    </lineage>
</organism>
<feature type="domain" description="Bulb-type lectin" evidence="2">
    <location>
        <begin position="31"/>
        <end position="142"/>
    </location>
</feature>
<accession>A0A4Y3KKK8</accession>
<gene>
    <name evidence="3" type="ORF">CGE01nite_11450</name>
</gene>
<dbReference type="InterPro" id="IPR011047">
    <property type="entry name" value="Quinoprotein_ADH-like_sf"/>
</dbReference>
<evidence type="ECO:0000313" key="4">
    <source>
        <dbReference type="Proteomes" id="UP000320461"/>
    </source>
</evidence>
<feature type="chain" id="PRO_5039081136" description="Bulb-type lectin domain-containing protein" evidence="1">
    <location>
        <begin position="28"/>
        <end position="514"/>
    </location>
</feature>
<feature type="domain" description="Bulb-type lectin" evidence="2">
    <location>
        <begin position="146"/>
        <end position="254"/>
    </location>
</feature>
<dbReference type="CDD" id="cd14814">
    <property type="entry name" value="Peptidase_M15"/>
    <property type="match status" value="1"/>
</dbReference>
<name>A0A4Y3KKK8_9CELL</name>
<dbReference type="GO" id="GO:0008233">
    <property type="term" value="F:peptidase activity"/>
    <property type="evidence" value="ECO:0007669"/>
    <property type="project" value="InterPro"/>
</dbReference>
<feature type="signal peptide" evidence="1">
    <location>
        <begin position="1"/>
        <end position="27"/>
    </location>
</feature>